<dbReference type="AlphaFoldDB" id="A0A0A1F727"/>
<dbReference type="Proteomes" id="UP000030302">
    <property type="component" value="Chromosome"/>
</dbReference>
<keyword evidence="3" id="KW-1185">Reference proteome</keyword>
<dbReference type="HOGENOM" id="CLU_556334_0_0_4"/>
<name>A0A0A1F727_9BURK</name>
<dbReference type="EMBL" id="CP009962">
    <property type="protein sequence ID" value="AIY39494.1"/>
    <property type="molecule type" value="Genomic_DNA"/>
</dbReference>
<evidence type="ECO:0000259" key="1">
    <source>
        <dbReference type="Pfam" id="PF04230"/>
    </source>
</evidence>
<proteinExistence type="predicted"/>
<dbReference type="InterPro" id="IPR007345">
    <property type="entry name" value="Polysacch_pyruvyl_Trfase"/>
</dbReference>
<evidence type="ECO:0000313" key="3">
    <source>
        <dbReference type="Proteomes" id="UP000030302"/>
    </source>
</evidence>
<organism evidence="2 3">
    <name type="scientific">Collimonas arenae</name>
    <dbReference type="NCBI Taxonomy" id="279058"/>
    <lineage>
        <taxon>Bacteria</taxon>
        <taxon>Pseudomonadati</taxon>
        <taxon>Pseudomonadota</taxon>
        <taxon>Betaproteobacteria</taxon>
        <taxon>Burkholderiales</taxon>
        <taxon>Oxalobacteraceae</taxon>
        <taxon>Collimonas</taxon>
    </lineage>
</organism>
<dbReference type="KEGG" id="care:LT85_0334"/>
<evidence type="ECO:0000313" key="2">
    <source>
        <dbReference type="EMBL" id="AIY39494.1"/>
    </source>
</evidence>
<reference evidence="3" key="1">
    <citation type="journal article" date="2014" name="Soil Biol. Biochem.">
        <title>Structure and function of bacterial communities in ageing soils: Insights from the Mendocino ecological staircase.</title>
        <authorList>
            <person name="Uroz S."/>
            <person name="Tech J.J."/>
            <person name="Sawaya N.A."/>
            <person name="Frey-Klett P."/>
            <person name="Leveau J.H.J."/>
        </authorList>
    </citation>
    <scope>NUCLEOTIDE SEQUENCE [LARGE SCALE GENOMIC DNA]</scope>
    <source>
        <strain evidence="3">Cal35</strain>
    </source>
</reference>
<sequence length="490" mass="53003">MSKLLEEFLASNAAYPVMYRQLNQLIGSAASLPPLTREPGAPLRLLFAGYAGGGNTGSDVRVAEMMRQVRAILGRDKVVIGLVATGEELPPDLLDDVILEPVLDYFPDFLMQTIPRYDGVIACDGSMFKSNLCSMLSGMLGGALGIAAAAGKLAVGYGAEAGKMDPDLSEFVAGLGRAPLVLCRNEESRAVLEPLGLRTTGGADTAWTYQAEPAAATTERLRALRLEHRPLLVVCPMNPFWWPVSPDLRKAQELEQTGAHRELHFGSLLFHPDDETIRTRYATYLDALAFAAQQWQQESGGSVLIIGMDKVDRIACNDLATRFEQTPPVVVSGDAPPAAMVGLLRAADLLLSSRFHAIVTSMEAGVPAVGVSMDERIANLLGKDEIGRRLLKVDAVDLPERLVAALRHAEAERSQIHAQTRAAVVTQLRSMAEMGMRFAREVQRFHPDLQTPDEAGPWTAFLPSLSPQLEELIELIAPHAIRAEASALSA</sequence>
<dbReference type="PANTHER" id="PTHR36836:SF1">
    <property type="entry name" value="COLANIC ACID BIOSYNTHESIS PROTEIN WCAK"/>
    <property type="match status" value="1"/>
</dbReference>
<feature type="domain" description="Polysaccharide pyruvyl transferase" evidence="1">
    <location>
        <begin position="146"/>
        <end position="374"/>
    </location>
</feature>
<gene>
    <name evidence="2" type="ORF">LT85_0334</name>
</gene>
<dbReference type="PANTHER" id="PTHR36836">
    <property type="entry name" value="COLANIC ACID BIOSYNTHESIS PROTEIN WCAK"/>
    <property type="match status" value="1"/>
</dbReference>
<dbReference type="RefSeq" id="WP_038484508.1">
    <property type="nucleotide sequence ID" value="NZ_CP009962.1"/>
</dbReference>
<accession>A0A0A1F727</accession>
<dbReference type="STRING" id="279058.LT85_0334"/>
<dbReference type="Pfam" id="PF04230">
    <property type="entry name" value="PS_pyruv_trans"/>
    <property type="match status" value="1"/>
</dbReference>
<protein>
    <recommendedName>
        <fullName evidence="1">Polysaccharide pyruvyl transferase domain-containing protein</fullName>
    </recommendedName>
</protein>